<protein>
    <submittedName>
        <fullName evidence="2">Uncharacterized protein</fullName>
    </submittedName>
</protein>
<accession>A0A4R1FG02</accession>
<feature type="compositionally biased region" description="Polar residues" evidence="1">
    <location>
        <begin position="78"/>
        <end position="87"/>
    </location>
</feature>
<dbReference type="EMBL" id="SMFR01000009">
    <property type="protein sequence ID" value="TCJ89791.1"/>
    <property type="molecule type" value="Genomic_DNA"/>
</dbReference>
<evidence type="ECO:0000256" key="1">
    <source>
        <dbReference type="SAM" id="MobiDB-lite"/>
    </source>
</evidence>
<gene>
    <name evidence="2" type="ORF">DFR71_6430</name>
</gene>
<name>A0A4R1FG02_9NOCA</name>
<keyword evidence="3" id="KW-1185">Reference proteome</keyword>
<dbReference type="RefSeq" id="WP_067457655.1">
    <property type="nucleotide sequence ID" value="NZ_SMFR01000009.1"/>
</dbReference>
<feature type="region of interest" description="Disordered" evidence="1">
    <location>
        <begin position="76"/>
        <end position="109"/>
    </location>
</feature>
<evidence type="ECO:0000313" key="3">
    <source>
        <dbReference type="Proteomes" id="UP000294856"/>
    </source>
</evidence>
<evidence type="ECO:0000313" key="2">
    <source>
        <dbReference type="EMBL" id="TCJ89791.1"/>
    </source>
</evidence>
<comment type="caution">
    <text evidence="2">The sequence shown here is derived from an EMBL/GenBank/DDBJ whole genome shotgun (WGS) entry which is preliminary data.</text>
</comment>
<reference evidence="2 3" key="1">
    <citation type="submission" date="2019-03" db="EMBL/GenBank/DDBJ databases">
        <title>Genomic Encyclopedia of Type Strains, Phase IV (KMG-IV): sequencing the most valuable type-strain genomes for metagenomic binning, comparative biology and taxonomic classification.</title>
        <authorList>
            <person name="Goeker M."/>
        </authorList>
    </citation>
    <scope>NUCLEOTIDE SEQUENCE [LARGE SCALE GENOMIC DNA]</scope>
    <source>
        <strain evidence="2 3">DSM 44684</strain>
    </source>
</reference>
<proteinExistence type="predicted"/>
<dbReference type="Proteomes" id="UP000294856">
    <property type="component" value="Unassembled WGS sequence"/>
</dbReference>
<sequence>MITEDTESVLHVEVEFTTPALCLHYRAAATAAHEFAAAMINHLDARVRVDRDLSGTLPLLPCSQLWGTCMAPVLKQAGSPTSPNDSPAETELGVGPGHHSVGVRRLADL</sequence>
<organism evidence="2 3">
    <name type="scientific">Nocardia alba</name>
    <dbReference type="NCBI Taxonomy" id="225051"/>
    <lineage>
        <taxon>Bacteria</taxon>
        <taxon>Bacillati</taxon>
        <taxon>Actinomycetota</taxon>
        <taxon>Actinomycetes</taxon>
        <taxon>Mycobacteriales</taxon>
        <taxon>Nocardiaceae</taxon>
        <taxon>Nocardia</taxon>
    </lineage>
</organism>
<dbReference type="AlphaFoldDB" id="A0A4R1FG02"/>